<dbReference type="Gramene" id="OE9A051530T1">
    <property type="protein sequence ID" value="OE9A051530C1"/>
    <property type="gene ID" value="OE9A051530"/>
</dbReference>
<dbReference type="GO" id="GO:0008270">
    <property type="term" value="F:zinc ion binding"/>
    <property type="evidence" value="ECO:0007669"/>
    <property type="project" value="InterPro"/>
</dbReference>
<dbReference type="AlphaFoldDB" id="A0A8S0SZP6"/>
<name>A0A8S0SZP6_OLEEU</name>
<reference evidence="3 4" key="1">
    <citation type="submission" date="2019-12" db="EMBL/GenBank/DDBJ databases">
        <authorList>
            <person name="Alioto T."/>
            <person name="Alioto T."/>
            <person name="Gomez Garrido J."/>
        </authorList>
    </citation>
    <scope>NUCLEOTIDE SEQUENCE [LARGE SCALE GENOMIC DNA]</scope>
</reference>
<evidence type="ECO:0000313" key="4">
    <source>
        <dbReference type="Proteomes" id="UP000594638"/>
    </source>
</evidence>
<dbReference type="Pfam" id="PF14432">
    <property type="entry name" value="DYW_deaminase"/>
    <property type="match status" value="1"/>
</dbReference>
<sequence length="134" mass="15780">MAVADLGRKTGVYVHWWFEHTHLEHFMIIILLEKLSGPLREVGYNLDGSCTVHYMEEEEKAYSLGYHSEKLALAYRLVKFSQRVPIRVTKYMSVRGDCHAAIELFAEVIGQEIILKDVNRFYHFKDVLYFCKDY</sequence>
<evidence type="ECO:0000256" key="1">
    <source>
        <dbReference type="ARBA" id="ARBA00006643"/>
    </source>
</evidence>
<accession>A0A8S0SZP6</accession>
<dbReference type="Proteomes" id="UP000594638">
    <property type="component" value="Unassembled WGS sequence"/>
</dbReference>
<protein>
    <submittedName>
        <fullName evidence="3">Pentatricopeptide repeat-containing At1g56690, mitochondrial-like isoform X1</fullName>
    </submittedName>
</protein>
<comment type="caution">
    <text evidence="3">The sequence shown here is derived from an EMBL/GenBank/DDBJ whole genome shotgun (WGS) entry which is preliminary data.</text>
</comment>
<evidence type="ECO:0000259" key="2">
    <source>
        <dbReference type="Pfam" id="PF14432"/>
    </source>
</evidence>
<dbReference type="OrthoDB" id="185373at2759"/>
<feature type="domain" description="DYW" evidence="2">
    <location>
        <begin position="43"/>
        <end position="134"/>
    </location>
</feature>
<dbReference type="EMBL" id="CACTIH010005532">
    <property type="protein sequence ID" value="CAA2996706.1"/>
    <property type="molecule type" value="Genomic_DNA"/>
</dbReference>
<keyword evidence="4" id="KW-1185">Reference proteome</keyword>
<proteinExistence type="inferred from homology"/>
<evidence type="ECO:0000313" key="3">
    <source>
        <dbReference type="EMBL" id="CAA2996706.1"/>
    </source>
</evidence>
<dbReference type="InterPro" id="IPR032867">
    <property type="entry name" value="DYW_dom"/>
</dbReference>
<comment type="similarity">
    <text evidence="1">Belongs to the PPR family. PCMP-H subfamily.</text>
</comment>
<gene>
    <name evidence="3" type="ORF">OLEA9_A051530</name>
</gene>
<organism evidence="3 4">
    <name type="scientific">Olea europaea subsp. europaea</name>
    <dbReference type="NCBI Taxonomy" id="158383"/>
    <lineage>
        <taxon>Eukaryota</taxon>
        <taxon>Viridiplantae</taxon>
        <taxon>Streptophyta</taxon>
        <taxon>Embryophyta</taxon>
        <taxon>Tracheophyta</taxon>
        <taxon>Spermatophyta</taxon>
        <taxon>Magnoliopsida</taxon>
        <taxon>eudicotyledons</taxon>
        <taxon>Gunneridae</taxon>
        <taxon>Pentapetalae</taxon>
        <taxon>asterids</taxon>
        <taxon>lamiids</taxon>
        <taxon>Lamiales</taxon>
        <taxon>Oleaceae</taxon>
        <taxon>Oleeae</taxon>
        <taxon>Olea</taxon>
    </lineage>
</organism>